<proteinExistence type="predicted"/>
<keyword evidence="3" id="KW-0804">Transcription</keyword>
<organism evidence="6 7">
    <name type="scientific">Georgenia muralis</name>
    <dbReference type="NCBI Taxonomy" id="154117"/>
    <lineage>
        <taxon>Bacteria</taxon>
        <taxon>Bacillati</taxon>
        <taxon>Actinomycetota</taxon>
        <taxon>Actinomycetes</taxon>
        <taxon>Micrococcales</taxon>
        <taxon>Bogoriellaceae</taxon>
        <taxon>Georgenia</taxon>
    </lineage>
</organism>
<gene>
    <name evidence="6" type="ORF">EDD32_3064</name>
</gene>
<accession>A0A3N4Z933</accession>
<dbReference type="Pfam" id="PF12833">
    <property type="entry name" value="HTH_18"/>
    <property type="match status" value="1"/>
</dbReference>
<feature type="domain" description="HTH araC/xylS-type" evidence="5">
    <location>
        <begin position="236"/>
        <end position="337"/>
    </location>
</feature>
<evidence type="ECO:0000313" key="6">
    <source>
        <dbReference type="EMBL" id="RPF28534.1"/>
    </source>
</evidence>
<keyword evidence="2" id="KW-0238">DNA-binding</keyword>
<name>A0A3N4Z933_9MICO</name>
<protein>
    <submittedName>
        <fullName evidence="6">AraC family transcriptional regulator</fullName>
    </submittedName>
</protein>
<evidence type="ECO:0000313" key="7">
    <source>
        <dbReference type="Proteomes" id="UP000280726"/>
    </source>
</evidence>
<dbReference type="Proteomes" id="UP000280726">
    <property type="component" value="Unassembled WGS sequence"/>
</dbReference>
<dbReference type="SUPFAM" id="SSF46689">
    <property type="entry name" value="Homeodomain-like"/>
    <property type="match status" value="1"/>
</dbReference>
<dbReference type="EMBL" id="RKRA01000001">
    <property type="protein sequence ID" value="RPF28534.1"/>
    <property type="molecule type" value="Genomic_DNA"/>
</dbReference>
<keyword evidence="7" id="KW-1185">Reference proteome</keyword>
<dbReference type="SMART" id="SM00342">
    <property type="entry name" value="HTH_ARAC"/>
    <property type="match status" value="1"/>
</dbReference>
<evidence type="ECO:0000256" key="3">
    <source>
        <dbReference type="ARBA" id="ARBA00023163"/>
    </source>
</evidence>
<evidence type="ECO:0000259" key="5">
    <source>
        <dbReference type="PROSITE" id="PS01124"/>
    </source>
</evidence>
<dbReference type="InterPro" id="IPR035418">
    <property type="entry name" value="AraC-bd_2"/>
</dbReference>
<dbReference type="InterPro" id="IPR018060">
    <property type="entry name" value="HTH_AraC"/>
</dbReference>
<evidence type="ECO:0000256" key="4">
    <source>
        <dbReference type="SAM" id="MobiDB-lite"/>
    </source>
</evidence>
<dbReference type="InterPro" id="IPR009057">
    <property type="entry name" value="Homeodomain-like_sf"/>
</dbReference>
<dbReference type="PROSITE" id="PS00041">
    <property type="entry name" value="HTH_ARAC_FAMILY_1"/>
    <property type="match status" value="1"/>
</dbReference>
<dbReference type="OrthoDB" id="5464689at2"/>
<dbReference type="GO" id="GO:0043565">
    <property type="term" value="F:sequence-specific DNA binding"/>
    <property type="evidence" value="ECO:0007669"/>
    <property type="project" value="InterPro"/>
</dbReference>
<keyword evidence="1" id="KW-0805">Transcription regulation</keyword>
<dbReference type="InterPro" id="IPR050204">
    <property type="entry name" value="AraC_XylS_family_regulators"/>
</dbReference>
<dbReference type="GO" id="GO:0003700">
    <property type="term" value="F:DNA-binding transcription factor activity"/>
    <property type="evidence" value="ECO:0007669"/>
    <property type="project" value="InterPro"/>
</dbReference>
<dbReference type="PANTHER" id="PTHR46796">
    <property type="entry name" value="HTH-TYPE TRANSCRIPTIONAL ACTIVATOR RHAS-RELATED"/>
    <property type="match status" value="1"/>
</dbReference>
<sequence length="339" mass="36812">MSATLGSRGPGSIANRASPPRPTRSATVDRDEAERIVGELYLPNRLDLSPGSAPLDMEVTGLRLGALTVGRLTYGRRVRLRTADAENFHVNIPLRGRASSRSGSCEPVATGMGEGLVFSPGAPAEMAWSADCEQLCLMIPRTRLEAELERLLGRSLRGRLTFDFTADLHNPIGRRWRTVLDLLVDELDQPTAVGHDPRVGGHVEGLVLGGVLLSQPHSHHDAVVADRPVRLGTAIKRAVELIEDRPSEPWTAVRLAAEVHLSVRALQEGFRRDLDTPPMTYLRQVRLRRAHEALLAADRDTTTVGAIAIGLGILHLGRFAAAYRAAFGEALSDTLNRPA</sequence>
<dbReference type="AlphaFoldDB" id="A0A3N4Z933"/>
<comment type="caution">
    <text evidence="6">The sequence shown here is derived from an EMBL/GenBank/DDBJ whole genome shotgun (WGS) entry which is preliminary data.</text>
</comment>
<dbReference type="PANTHER" id="PTHR46796:SF12">
    <property type="entry name" value="HTH-TYPE DNA-BINDING TRANSCRIPTIONAL ACTIVATOR EUTR"/>
    <property type="match status" value="1"/>
</dbReference>
<dbReference type="PROSITE" id="PS01124">
    <property type="entry name" value="HTH_ARAC_FAMILY_2"/>
    <property type="match status" value="1"/>
</dbReference>
<reference evidence="6 7" key="1">
    <citation type="submission" date="2018-11" db="EMBL/GenBank/DDBJ databases">
        <title>Sequencing the genomes of 1000 actinobacteria strains.</title>
        <authorList>
            <person name="Klenk H.-P."/>
        </authorList>
    </citation>
    <scope>NUCLEOTIDE SEQUENCE [LARGE SCALE GENOMIC DNA]</scope>
    <source>
        <strain evidence="6 7">DSM 14418</strain>
    </source>
</reference>
<dbReference type="Pfam" id="PF14525">
    <property type="entry name" value="AraC_binding_2"/>
    <property type="match status" value="1"/>
</dbReference>
<dbReference type="InterPro" id="IPR018062">
    <property type="entry name" value="HTH_AraC-typ_CS"/>
</dbReference>
<dbReference type="RefSeq" id="WP_148087415.1">
    <property type="nucleotide sequence ID" value="NZ_RKRA01000001.1"/>
</dbReference>
<dbReference type="Gene3D" id="1.10.10.60">
    <property type="entry name" value="Homeodomain-like"/>
    <property type="match status" value="1"/>
</dbReference>
<evidence type="ECO:0000256" key="2">
    <source>
        <dbReference type="ARBA" id="ARBA00023125"/>
    </source>
</evidence>
<evidence type="ECO:0000256" key="1">
    <source>
        <dbReference type="ARBA" id="ARBA00023015"/>
    </source>
</evidence>
<feature type="region of interest" description="Disordered" evidence="4">
    <location>
        <begin position="1"/>
        <end position="30"/>
    </location>
</feature>